<keyword evidence="8" id="KW-0720">Serine protease</keyword>
<keyword evidence="6" id="KW-0645">Protease</keyword>
<evidence type="ECO:0000256" key="3">
    <source>
        <dbReference type="ARBA" id="ARBA00006534"/>
    </source>
</evidence>
<evidence type="ECO:0000256" key="2">
    <source>
        <dbReference type="ARBA" id="ARBA00002039"/>
    </source>
</evidence>
<dbReference type="Proteomes" id="UP000076623">
    <property type="component" value="Chromosome"/>
</dbReference>
<evidence type="ECO:0000256" key="5">
    <source>
        <dbReference type="ARBA" id="ARBA00015719"/>
    </source>
</evidence>
<reference evidence="10 11" key="1">
    <citation type="submission" date="2016-04" db="EMBL/GenBank/DDBJ databases">
        <title>Complete genome sequence of Fictibacillus phosphorivorans G25-29, a strain toxic to nematodes.</title>
        <authorList>
            <person name="Zheng Z."/>
        </authorList>
    </citation>
    <scope>NUCLEOTIDE SEQUENCE [LARGE SCALE GENOMIC DNA]</scope>
    <source>
        <strain evidence="10 11">G25-29</strain>
    </source>
</reference>
<accession>A0A160ISJ0</accession>
<dbReference type="STRING" id="1221500.ABE65_012945"/>
<dbReference type="EMBL" id="CP015378">
    <property type="protein sequence ID" value="ANC79397.1"/>
    <property type="molecule type" value="Genomic_DNA"/>
</dbReference>
<sequence length="845" mass="93498">MNKKWMSVTLAMTLGLSLTTSSISFAKKKDDWKGNLVIAGGALGSSNKEVYNEFISLAGGKKEAKIGIIPAASSSLKSSQSFKKDLITYGLHEHQIEIVPLANQDFSGTSEDESKWRKNANRKRIANKIENYSAIWFVGGDQLRITDTLVKPNGHRTKALDAIWKMYKEGGVLGGTSAGAAIMSDVMITGGDSLGALNKEFVMKNNLKSGEEYEPLHIEKGLGFFKYGIVDQHFDERARLGRLVMTALKEKTRNQFAYGVDEDTALIVNNKQQTVKIVGRSGVSVVDVSKTKVIDSDSAHFQDVYISHLVSGDTLNVSTKEFFISDHKDETNEYEYYEFKPLDATGVFTSYGRLKEYLSYSLIDNTTTNAVKSYLYDSKGEGFQLTFRKTENTKGYWGYKDGQKDDYSFTNVAFDVAPKKVSFKKNANAFTEYKKSSFIPPVIDRSEPVKGNLLIAGGALGSSNQDVYKKFIDLAKQKEDSRVGIIPAASSSLVSSKAFKEDLVRYGMSPENIEILPLAVTDDKKTPEDESKWADLNKNDQELAKNVERLDAVWFVGGDQTKITDSLLNKNGTNSKVLNAIWKSYRNGAVLGGTSAGAAIMSDVMIAGGGSHDTLASGFTNTYDGMLQQEGGPGYLERGLGFFEHGIIDQHFDKKARLGRLIAVADEKGEPKNLSYGIDEDTALVIYNEDKKAEVVGRGGVTLVDLSQQLRSPDFGQSQFKNIKLSWINQGDILDLRTKNIIINEKKESTKGYEYYEHIVPPHSGVLSGHSVLNKFISYNLVDNAGAESVKSYSFNNGRGFELNFRKIEETEGYWGYTDGQKDDYSFVNVILDITPVNVKINSKK</sequence>
<dbReference type="InterPro" id="IPR029062">
    <property type="entry name" value="Class_I_gatase-like"/>
</dbReference>
<dbReference type="InterPro" id="IPR005320">
    <property type="entry name" value="Peptidase_S51"/>
</dbReference>
<comment type="similarity">
    <text evidence="3">Belongs to the peptidase S51 family.</text>
</comment>
<feature type="signal peptide" evidence="9">
    <location>
        <begin position="1"/>
        <end position="26"/>
    </location>
</feature>
<dbReference type="GO" id="GO:0006508">
    <property type="term" value="P:proteolysis"/>
    <property type="evidence" value="ECO:0007669"/>
    <property type="project" value="UniProtKB-KW"/>
</dbReference>
<dbReference type="AlphaFoldDB" id="A0A160ISJ0"/>
<evidence type="ECO:0000313" key="11">
    <source>
        <dbReference type="Proteomes" id="UP000076623"/>
    </source>
</evidence>
<dbReference type="PANTHER" id="PTHR36175">
    <property type="entry name" value="CYANOPHYCINASE"/>
    <property type="match status" value="1"/>
</dbReference>
<comment type="catalytic activity">
    <reaction evidence="1">
        <text>[L-4-(L-arginin-2-N-yl)aspartate](n) + H2O = [L-4-(L-arginin-2-N-yl)aspartate](n-1) + L-4-(L-arginin-2-N-yl)aspartate</text>
        <dbReference type="Rhea" id="RHEA:12845"/>
        <dbReference type="Rhea" id="RHEA-COMP:13728"/>
        <dbReference type="Rhea" id="RHEA-COMP:13734"/>
        <dbReference type="ChEBI" id="CHEBI:15377"/>
        <dbReference type="ChEBI" id="CHEBI:137986"/>
        <dbReference type="ChEBI" id="CHEBI:137991"/>
        <dbReference type="EC" id="3.4.15.6"/>
    </reaction>
</comment>
<keyword evidence="7" id="KW-0378">Hydrolase</keyword>
<evidence type="ECO:0000256" key="9">
    <source>
        <dbReference type="SAM" id="SignalP"/>
    </source>
</evidence>
<dbReference type="Pfam" id="PF03575">
    <property type="entry name" value="Peptidase_S51"/>
    <property type="match status" value="2"/>
</dbReference>
<dbReference type="Gene3D" id="3.40.50.880">
    <property type="match status" value="2"/>
</dbReference>
<keyword evidence="11" id="KW-1185">Reference proteome</keyword>
<proteinExistence type="inferred from homology"/>
<dbReference type="InterPro" id="IPR011811">
    <property type="entry name" value="Peptidase_S51_cyanophycinase"/>
</dbReference>
<dbReference type="RefSeq" id="WP_066400147.1">
    <property type="nucleotide sequence ID" value="NZ_CP015378.1"/>
</dbReference>
<comment type="function">
    <text evidence="2">Exopeptidase that catalyzes the hydrolytic cleavage of multi-L-arginyl-poly-L-aspartic acid (cyanophycin; a water-insoluble reserve polymer) into aspartate-arginine dipeptides.</text>
</comment>
<dbReference type="EC" id="3.4.15.6" evidence="4"/>
<organism evidence="10 11">
    <name type="scientific">Fictibacillus phosphorivorans</name>
    <dbReference type="NCBI Taxonomy" id="1221500"/>
    <lineage>
        <taxon>Bacteria</taxon>
        <taxon>Bacillati</taxon>
        <taxon>Bacillota</taxon>
        <taxon>Bacilli</taxon>
        <taxon>Bacillales</taxon>
        <taxon>Fictibacillaceae</taxon>
        <taxon>Fictibacillus</taxon>
    </lineage>
</organism>
<dbReference type="GO" id="GO:0008236">
    <property type="term" value="F:serine-type peptidase activity"/>
    <property type="evidence" value="ECO:0007669"/>
    <property type="project" value="UniProtKB-KW"/>
</dbReference>
<evidence type="ECO:0000256" key="6">
    <source>
        <dbReference type="ARBA" id="ARBA00022670"/>
    </source>
</evidence>
<evidence type="ECO:0000256" key="4">
    <source>
        <dbReference type="ARBA" id="ARBA00013115"/>
    </source>
</evidence>
<evidence type="ECO:0000256" key="1">
    <source>
        <dbReference type="ARBA" id="ARBA00001092"/>
    </source>
</evidence>
<evidence type="ECO:0000313" key="10">
    <source>
        <dbReference type="EMBL" id="ANC79397.1"/>
    </source>
</evidence>
<name>A0A160ISJ0_9BACL</name>
<keyword evidence="9" id="KW-0732">Signal</keyword>
<gene>
    <name evidence="10" type="ORF">ABE65_012945</name>
</gene>
<protein>
    <recommendedName>
        <fullName evidence="5">Cyanophycinase</fullName>
        <ecNumber evidence="4">3.4.15.6</ecNumber>
    </recommendedName>
</protein>
<feature type="chain" id="PRO_5007816689" description="Cyanophycinase" evidence="9">
    <location>
        <begin position="27"/>
        <end position="845"/>
    </location>
</feature>
<dbReference type="NCBIfam" id="TIGR02069">
    <property type="entry name" value="cyanophycinase"/>
    <property type="match status" value="2"/>
</dbReference>
<evidence type="ECO:0000256" key="8">
    <source>
        <dbReference type="ARBA" id="ARBA00022825"/>
    </source>
</evidence>
<dbReference type="GO" id="GO:0008241">
    <property type="term" value="F:peptidyl-dipeptidase activity"/>
    <property type="evidence" value="ECO:0007669"/>
    <property type="project" value="UniProtKB-EC"/>
</dbReference>
<dbReference type="SUPFAM" id="SSF52317">
    <property type="entry name" value="Class I glutamine amidotransferase-like"/>
    <property type="match status" value="2"/>
</dbReference>
<dbReference type="CDD" id="cd03145">
    <property type="entry name" value="GAT1_cyanophycinase"/>
    <property type="match status" value="2"/>
</dbReference>
<dbReference type="PANTHER" id="PTHR36175:SF1">
    <property type="entry name" value="CYANOPHYCINASE"/>
    <property type="match status" value="1"/>
</dbReference>
<dbReference type="KEGG" id="fpn:ABE65_012945"/>
<evidence type="ECO:0000256" key="7">
    <source>
        <dbReference type="ARBA" id="ARBA00022801"/>
    </source>
</evidence>